<feature type="binding site" evidence="15">
    <location>
        <position position="469"/>
    </location>
    <ligand>
        <name>Mg(2+)</name>
        <dbReference type="ChEBI" id="CHEBI:18420"/>
        <note>shared with alpha subunit</note>
    </ligand>
</feature>
<evidence type="ECO:0000256" key="6">
    <source>
        <dbReference type="ARBA" id="ARBA00022598"/>
    </source>
</evidence>
<dbReference type="PANTHER" id="PTHR10947:SF0">
    <property type="entry name" value="PHENYLALANINE--TRNA LIGASE BETA SUBUNIT"/>
    <property type="match status" value="1"/>
</dbReference>
<dbReference type="GO" id="GO:0006432">
    <property type="term" value="P:phenylalanyl-tRNA aminoacylation"/>
    <property type="evidence" value="ECO:0007669"/>
    <property type="project" value="UniProtKB-UniRule"/>
</dbReference>
<evidence type="ECO:0000313" key="21">
    <source>
        <dbReference type="Proteomes" id="UP000440694"/>
    </source>
</evidence>
<feature type="binding site" evidence="15">
    <location>
        <position position="470"/>
    </location>
    <ligand>
        <name>Mg(2+)</name>
        <dbReference type="ChEBI" id="CHEBI:18420"/>
        <note>shared with alpha subunit</note>
    </ligand>
</feature>
<keyword evidence="13 15" id="KW-0030">Aminoacyl-tRNA synthetase</keyword>
<dbReference type="InterPro" id="IPR005121">
    <property type="entry name" value="Fdx_antiC-bd"/>
</dbReference>
<dbReference type="EC" id="6.1.1.20" evidence="15"/>
<dbReference type="SUPFAM" id="SSF50249">
    <property type="entry name" value="Nucleic acid-binding proteins"/>
    <property type="match status" value="1"/>
</dbReference>
<keyword evidence="10 15" id="KW-0460">Magnesium</keyword>
<comment type="similarity">
    <text evidence="2 15">Belongs to the phenylalanyl-tRNA synthetase beta subunit family. Type 1 subfamily.</text>
</comment>
<dbReference type="PANTHER" id="PTHR10947">
    <property type="entry name" value="PHENYLALANYL-TRNA SYNTHETASE BETA CHAIN AND LEUCINE-RICH REPEAT-CONTAINING PROTEIN 47"/>
    <property type="match status" value="1"/>
</dbReference>
<evidence type="ECO:0000256" key="15">
    <source>
        <dbReference type="HAMAP-Rule" id="MF_00283"/>
    </source>
</evidence>
<dbReference type="InterPro" id="IPR005147">
    <property type="entry name" value="tRNA_synthase_B5-dom"/>
</dbReference>
<dbReference type="PROSITE" id="PS50886">
    <property type="entry name" value="TRBD"/>
    <property type="match status" value="1"/>
</dbReference>
<dbReference type="GO" id="GO:0000287">
    <property type="term" value="F:magnesium ion binding"/>
    <property type="evidence" value="ECO:0007669"/>
    <property type="project" value="UniProtKB-UniRule"/>
</dbReference>
<dbReference type="InterPro" id="IPR002547">
    <property type="entry name" value="tRNA-bd_dom"/>
</dbReference>
<keyword evidence="6 15" id="KW-0436">Ligase</keyword>
<dbReference type="SMART" id="SM00896">
    <property type="entry name" value="FDX-ACB"/>
    <property type="match status" value="1"/>
</dbReference>
<comment type="subunit">
    <text evidence="3 15">Tetramer of two alpha and two beta subunits.</text>
</comment>
<evidence type="ECO:0000256" key="7">
    <source>
        <dbReference type="ARBA" id="ARBA00022723"/>
    </source>
</evidence>
<dbReference type="Gene3D" id="3.30.56.10">
    <property type="match status" value="2"/>
</dbReference>
<evidence type="ECO:0000256" key="1">
    <source>
        <dbReference type="ARBA" id="ARBA00004496"/>
    </source>
</evidence>
<dbReference type="Gene3D" id="3.30.70.380">
    <property type="entry name" value="Ferrodoxin-fold anticodon-binding domain"/>
    <property type="match status" value="1"/>
</dbReference>
<dbReference type="SMART" id="SM00873">
    <property type="entry name" value="B3_4"/>
    <property type="match status" value="1"/>
</dbReference>
<evidence type="ECO:0000256" key="8">
    <source>
        <dbReference type="ARBA" id="ARBA00022741"/>
    </source>
</evidence>
<dbReference type="Pfam" id="PF17759">
    <property type="entry name" value="tRNA_synthFbeta"/>
    <property type="match status" value="1"/>
</dbReference>
<feature type="binding site" evidence="15">
    <location>
        <position position="460"/>
    </location>
    <ligand>
        <name>Mg(2+)</name>
        <dbReference type="ChEBI" id="CHEBI:18420"/>
        <note>shared with alpha subunit</note>
    </ligand>
</feature>
<keyword evidence="11 16" id="KW-0694">RNA-binding</keyword>
<evidence type="ECO:0000256" key="9">
    <source>
        <dbReference type="ARBA" id="ARBA00022840"/>
    </source>
</evidence>
<evidence type="ECO:0000256" key="4">
    <source>
        <dbReference type="ARBA" id="ARBA00022490"/>
    </source>
</evidence>
<dbReference type="InterPro" id="IPR012340">
    <property type="entry name" value="NA-bd_OB-fold"/>
</dbReference>
<dbReference type="Gene3D" id="3.30.930.10">
    <property type="entry name" value="Bira Bifunctional Protein, Domain 2"/>
    <property type="match status" value="1"/>
</dbReference>
<dbReference type="InterPro" id="IPR033714">
    <property type="entry name" value="tRNA_bind_bactPheRS"/>
</dbReference>
<reference evidence="20 21" key="1">
    <citation type="submission" date="2019-11" db="EMBL/GenBank/DDBJ databases">
        <title>Identification of a novel strain.</title>
        <authorList>
            <person name="Xu Q."/>
            <person name="Wang G."/>
        </authorList>
    </citation>
    <scope>NUCLEOTIDE SEQUENCE [LARGE SCALE GENOMIC DNA]</scope>
    <source>
        <strain evidence="21">xq</strain>
    </source>
</reference>
<dbReference type="GO" id="GO:0005524">
    <property type="term" value="F:ATP binding"/>
    <property type="evidence" value="ECO:0007669"/>
    <property type="project" value="UniProtKB-UniRule"/>
</dbReference>
<dbReference type="AlphaFoldDB" id="A0A6I3KJ29"/>
<evidence type="ECO:0000256" key="14">
    <source>
        <dbReference type="ARBA" id="ARBA00049255"/>
    </source>
</evidence>
<keyword evidence="9 15" id="KW-0067">ATP-binding</keyword>
<dbReference type="InterPro" id="IPR005146">
    <property type="entry name" value="B3/B4_tRNA-bd"/>
</dbReference>
<sequence length="810" mass="85576">MKFTLSWLKDHLKTKATVDEIATRLSAIGLEVESVENPGAKLGAFRVARIVEAKRHPNADKLQIVMVETDKGKPPLEVVCGAPNARTGLVGVFAPLGTYIPGSKITLEKKPVRGVVSNGMMCSAAELELSDESAGIIELSAELAAHVGESYIDAAGLNDPVFEVKLTPNRPDCTGVRGIARDLAAAGLGTLKPEKAISGVEGADACPIEIKLEFSKDTSSACPVFAGRYVKGVKNGPSPAWLQQRLKAVGLRPINALVDVTNYISIDRGRPLHVYDGDKLKGAVRARLGKPGEKFLALDGKEYVVDETMCVIADDSGPLGLGGVIGGEASGSTDATVNVLIESAYFDPARTAQTGRKTGLVTDARYRFERGVDPQSVLAGLDLATQMIHKLCGGKPSKATVAGVAPEGRHSITFDTRLVAKLAGLVLPESEIRTILESLGCEILGKGDVISVTTPSWRPDIHGPADLVEEVVRIAGLDRVPATPMERPAGVAKPVLTERQKRARRARRTLAARGIVEAITWSFIPPAEAKAFGGGHAALELANPISVEMSAMRPGLLPGLLTALKRNTNRGFNDAALFELGQAYRGDKADDQYVSASGVRAGTAKVSGSGRHWDGAAKDVDVFDAKADVFAVLTALGLDPSKAQITRDAPAWYHPGRSGTLRLGPKTVLAHFGEIHPATLKSLDVAAPVAAFEVFLDALPAQKAKSRAKPRLEASDLLPVRRDFAFVLDRNVAAADVVRAAAGADKTLIREVSVFDLFEGGALEKEGKKSLAIEVTLQPTAETLTDKDIEAVTQKVAAAVKAATGGEIRS</sequence>
<feature type="binding site" evidence="15">
    <location>
        <position position="466"/>
    </location>
    <ligand>
        <name>Mg(2+)</name>
        <dbReference type="ChEBI" id="CHEBI:18420"/>
        <note>shared with alpha subunit</note>
    </ligand>
</feature>
<dbReference type="InterPro" id="IPR045864">
    <property type="entry name" value="aa-tRNA-synth_II/BPL/LPL"/>
</dbReference>
<comment type="cofactor">
    <cofactor evidence="15">
        <name>Mg(2+)</name>
        <dbReference type="ChEBI" id="CHEBI:18420"/>
    </cofactor>
    <text evidence="15">Binds 2 magnesium ions per tetramer.</text>
</comment>
<dbReference type="CDD" id="cd00769">
    <property type="entry name" value="PheRS_beta_core"/>
    <property type="match status" value="1"/>
</dbReference>
<dbReference type="SMART" id="SM00874">
    <property type="entry name" value="B5"/>
    <property type="match status" value="1"/>
</dbReference>
<dbReference type="SUPFAM" id="SSF54991">
    <property type="entry name" value="Anticodon-binding domain of PheRS"/>
    <property type="match status" value="1"/>
</dbReference>
<evidence type="ECO:0000256" key="2">
    <source>
        <dbReference type="ARBA" id="ARBA00008653"/>
    </source>
</evidence>
<feature type="domain" description="B5" evidence="19">
    <location>
        <begin position="407"/>
        <end position="482"/>
    </location>
</feature>
<organism evidence="20 21">
    <name type="scientific">Hyphomicrobium album</name>
    <dbReference type="NCBI Taxonomy" id="2665159"/>
    <lineage>
        <taxon>Bacteria</taxon>
        <taxon>Pseudomonadati</taxon>
        <taxon>Pseudomonadota</taxon>
        <taxon>Alphaproteobacteria</taxon>
        <taxon>Hyphomicrobiales</taxon>
        <taxon>Hyphomicrobiaceae</taxon>
        <taxon>Hyphomicrobium</taxon>
    </lineage>
</organism>
<dbReference type="EMBL" id="WMBQ01000001">
    <property type="protein sequence ID" value="MTD94418.1"/>
    <property type="molecule type" value="Genomic_DNA"/>
</dbReference>
<dbReference type="CDD" id="cd02796">
    <property type="entry name" value="tRNA_bind_bactPheRS"/>
    <property type="match status" value="1"/>
</dbReference>
<evidence type="ECO:0000256" key="11">
    <source>
        <dbReference type="ARBA" id="ARBA00022884"/>
    </source>
</evidence>
<evidence type="ECO:0000259" key="19">
    <source>
        <dbReference type="PROSITE" id="PS51483"/>
    </source>
</evidence>
<dbReference type="PROSITE" id="PS51447">
    <property type="entry name" value="FDX_ACB"/>
    <property type="match status" value="1"/>
</dbReference>
<evidence type="ECO:0000256" key="10">
    <source>
        <dbReference type="ARBA" id="ARBA00022842"/>
    </source>
</evidence>
<keyword evidence="4 15" id="KW-0963">Cytoplasm</keyword>
<dbReference type="Pfam" id="PF01588">
    <property type="entry name" value="tRNA_bind"/>
    <property type="match status" value="1"/>
</dbReference>
<evidence type="ECO:0000259" key="17">
    <source>
        <dbReference type="PROSITE" id="PS50886"/>
    </source>
</evidence>
<comment type="catalytic activity">
    <reaction evidence="14 15">
        <text>tRNA(Phe) + L-phenylalanine + ATP = L-phenylalanyl-tRNA(Phe) + AMP + diphosphate + H(+)</text>
        <dbReference type="Rhea" id="RHEA:19413"/>
        <dbReference type="Rhea" id="RHEA-COMP:9668"/>
        <dbReference type="Rhea" id="RHEA-COMP:9699"/>
        <dbReference type="ChEBI" id="CHEBI:15378"/>
        <dbReference type="ChEBI" id="CHEBI:30616"/>
        <dbReference type="ChEBI" id="CHEBI:33019"/>
        <dbReference type="ChEBI" id="CHEBI:58095"/>
        <dbReference type="ChEBI" id="CHEBI:78442"/>
        <dbReference type="ChEBI" id="CHEBI:78531"/>
        <dbReference type="ChEBI" id="CHEBI:456215"/>
        <dbReference type="EC" id="6.1.1.20"/>
    </reaction>
</comment>
<dbReference type="HAMAP" id="MF_00283">
    <property type="entry name" value="Phe_tRNA_synth_beta1"/>
    <property type="match status" value="1"/>
</dbReference>
<evidence type="ECO:0000259" key="18">
    <source>
        <dbReference type="PROSITE" id="PS51447"/>
    </source>
</evidence>
<dbReference type="NCBIfam" id="TIGR00472">
    <property type="entry name" value="pheT_bact"/>
    <property type="match status" value="1"/>
</dbReference>
<evidence type="ECO:0000256" key="12">
    <source>
        <dbReference type="ARBA" id="ARBA00022917"/>
    </source>
</evidence>
<name>A0A6I3KJ29_9HYPH</name>
<dbReference type="SUPFAM" id="SSF46955">
    <property type="entry name" value="Putative DNA-binding domain"/>
    <property type="match status" value="1"/>
</dbReference>
<dbReference type="SUPFAM" id="SSF55681">
    <property type="entry name" value="Class II aaRS and biotin synthetases"/>
    <property type="match status" value="1"/>
</dbReference>
<evidence type="ECO:0000256" key="16">
    <source>
        <dbReference type="PROSITE-ProRule" id="PRU00209"/>
    </source>
</evidence>
<proteinExistence type="inferred from homology"/>
<dbReference type="InterPro" id="IPR020825">
    <property type="entry name" value="Phe-tRNA_synthase-like_B3/B4"/>
</dbReference>
<gene>
    <name evidence="15" type="primary">pheT</name>
    <name evidence="20" type="ORF">GIW81_08735</name>
</gene>
<dbReference type="InterPro" id="IPR009061">
    <property type="entry name" value="DNA-bd_dom_put_sf"/>
</dbReference>
<dbReference type="Gene3D" id="3.50.40.10">
    <property type="entry name" value="Phenylalanyl-trna Synthetase, Chain B, domain 3"/>
    <property type="match status" value="1"/>
</dbReference>
<comment type="caution">
    <text evidence="20">The sequence shown here is derived from an EMBL/GenBank/DDBJ whole genome shotgun (WGS) entry which is preliminary data.</text>
</comment>
<keyword evidence="21" id="KW-1185">Reference proteome</keyword>
<comment type="subcellular location">
    <subcellularLocation>
        <location evidence="1 15">Cytoplasm</location>
    </subcellularLocation>
</comment>
<evidence type="ECO:0000313" key="20">
    <source>
        <dbReference type="EMBL" id="MTD94418.1"/>
    </source>
</evidence>
<dbReference type="PROSITE" id="PS51483">
    <property type="entry name" value="B5"/>
    <property type="match status" value="1"/>
</dbReference>
<dbReference type="InterPro" id="IPR045060">
    <property type="entry name" value="Phe-tRNA-ligase_IIc_bsu"/>
</dbReference>
<dbReference type="RefSeq" id="WP_154738846.1">
    <property type="nucleotide sequence ID" value="NZ_WMBQ01000001.1"/>
</dbReference>
<dbReference type="InterPro" id="IPR041616">
    <property type="entry name" value="PheRS_beta_core"/>
</dbReference>
<dbReference type="Pfam" id="PF03483">
    <property type="entry name" value="B3_4"/>
    <property type="match status" value="1"/>
</dbReference>
<dbReference type="GO" id="GO:0004826">
    <property type="term" value="F:phenylalanine-tRNA ligase activity"/>
    <property type="evidence" value="ECO:0007669"/>
    <property type="project" value="UniProtKB-UniRule"/>
</dbReference>
<accession>A0A6I3KJ29</accession>
<keyword evidence="12 15" id="KW-0648">Protein biosynthesis</keyword>
<dbReference type="GO" id="GO:0009328">
    <property type="term" value="C:phenylalanine-tRNA ligase complex"/>
    <property type="evidence" value="ECO:0007669"/>
    <property type="project" value="TreeGrafter"/>
</dbReference>
<feature type="domain" description="TRNA-binding" evidence="17">
    <location>
        <begin position="39"/>
        <end position="152"/>
    </location>
</feature>
<keyword evidence="5 16" id="KW-0820">tRNA-binding</keyword>
<protein>
    <recommendedName>
        <fullName evidence="15">Phenylalanine--tRNA ligase beta subunit</fullName>
        <ecNumber evidence="15">6.1.1.20</ecNumber>
    </recommendedName>
    <alternativeName>
        <fullName evidence="15">Phenylalanyl-tRNA synthetase beta subunit</fullName>
        <shortName evidence="15">PheRS</shortName>
    </alternativeName>
</protein>
<feature type="domain" description="FDX-ACB" evidence="18">
    <location>
        <begin position="715"/>
        <end position="809"/>
    </location>
</feature>
<keyword evidence="8 15" id="KW-0547">Nucleotide-binding</keyword>
<dbReference type="InterPro" id="IPR004532">
    <property type="entry name" value="Phe-tRNA-ligase_IIc_bsu_bact"/>
</dbReference>
<evidence type="ECO:0000256" key="3">
    <source>
        <dbReference type="ARBA" id="ARBA00011209"/>
    </source>
</evidence>
<dbReference type="GO" id="GO:0000049">
    <property type="term" value="F:tRNA binding"/>
    <property type="evidence" value="ECO:0007669"/>
    <property type="project" value="UniProtKB-UniRule"/>
</dbReference>
<dbReference type="Pfam" id="PF03484">
    <property type="entry name" value="B5"/>
    <property type="match status" value="1"/>
</dbReference>
<evidence type="ECO:0000256" key="5">
    <source>
        <dbReference type="ARBA" id="ARBA00022555"/>
    </source>
</evidence>
<dbReference type="InterPro" id="IPR036690">
    <property type="entry name" value="Fdx_antiC-bd_sf"/>
</dbReference>
<dbReference type="Pfam" id="PF03147">
    <property type="entry name" value="FDX-ACB"/>
    <property type="match status" value="1"/>
</dbReference>
<dbReference type="Gene3D" id="2.40.50.140">
    <property type="entry name" value="Nucleic acid-binding proteins"/>
    <property type="match status" value="1"/>
</dbReference>
<evidence type="ECO:0000256" key="13">
    <source>
        <dbReference type="ARBA" id="ARBA00023146"/>
    </source>
</evidence>
<keyword evidence="7 15" id="KW-0479">Metal-binding</keyword>
<dbReference type="SUPFAM" id="SSF56037">
    <property type="entry name" value="PheT/TilS domain"/>
    <property type="match status" value="1"/>
</dbReference>
<dbReference type="Proteomes" id="UP000440694">
    <property type="component" value="Unassembled WGS sequence"/>
</dbReference>